<dbReference type="EMBL" id="JBHVZQ010000063">
    <property type="protein sequence ID" value="MFF1278639.1"/>
    <property type="molecule type" value="Genomic_DNA"/>
</dbReference>
<dbReference type="Proteomes" id="UP001601627">
    <property type="component" value="Unassembled WGS sequence"/>
</dbReference>
<comment type="caution">
    <text evidence="1">The sequence shown here is derived from an EMBL/GenBank/DDBJ whole genome shotgun (WGS) entry which is preliminary data.</text>
</comment>
<evidence type="ECO:0000313" key="1">
    <source>
        <dbReference type="EMBL" id="MFF1278639.1"/>
    </source>
</evidence>
<dbReference type="RefSeq" id="WP_388241334.1">
    <property type="nucleotide sequence ID" value="NZ_JBHVZQ010000063.1"/>
</dbReference>
<gene>
    <name evidence="1" type="ORF">ACFVZC_35550</name>
</gene>
<sequence>MADHRDCLHLLHTLVQPHAAKSVSSRDVRAGLDMPLSRSSTSWGVESDKKAMLALLTALEDHQKALDDLRLIYASRAVEKGASLADLGRAWRVSRQGARHRWNVLKRRIHPDIPRQRPDPHYLNGSG</sequence>
<organism evidence="1 2">
    <name type="scientific">Streptomyces marokkonensis</name>
    <dbReference type="NCBI Taxonomy" id="324855"/>
    <lineage>
        <taxon>Bacteria</taxon>
        <taxon>Bacillati</taxon>
        <taxon>Actinomycetota</taxon>
        <taxon>Actinomycetes</taxon>
        <taxon>Kitasatosporales</taxon>
        <taxon>Streptomycetaceae</taxon>
        <taxon>Streptomyces</taxon>
    </lineage>
</organism>
<protein>
    <submittedName>
        <fullName evidence="1">Uncharacterized protein</fullName>
    </submittedName>
</protein>
<keyword evidence="2" id="KW-1185">Reference proteome</keyword>
<name>A0ABW6QHE5_9ACTN</name>
<proteinExistence type="predicted"/>
<reference evidence="1 2" key="1">
    <citation type="submission" date="2024-09" db="EMBL/GenBank/DDBJ databases">
        <title>The Natural Products Discovery Center: Release of the First 8490 Sequenced Strains for Exploring Actinobacteria Biosynthetic Diversity.</title>
        <authorList>
            <person name="Kalkreuter E."/>
            <person name="Kautsar S.A."/>
            <person name="Yang D."/>
            <person name="Bader C.D."/>
            <person name="Teijaro C.N."/>
            <person name="Fluegel L."/>
            <person name="Davis C.M."/>
            <person name="Simpson J.R."/>
            <person name="Lauterbach L."/>
            <person name="Steele A.D."/>
            <person name="Gui C."/>
            <person name="Meng S."/>
            <person name="Li G."/>
            <person name="Viehrig K."/>
            <person name="Ye F."/>
            <person name="Su P."/>
            <person name="Kiefer A.F."/>
            <person name="Nichols A."/>
            <person name="Cepeda A.J."/>
            <person name="Yan W."/>
            <person name="Fan B."/>
            <person name="Jiang Y."/>
            <person name="Adhikari A."/>
            <person name="Zheng C.-J."/>
            <person name="Schuster L."/>
            <person name="Cowan T.M."/>
            <person name="Smanski M.J."/>
            <person name="Chevrette M.G."/>
            <person name="De Carvalho L.P.S."/>
            <person name="Shen B."/>
        </authorList>
    </citation>
    <scope>NUCLEOTIDE SEQUENCE [LARGE SCALE GENOMIC DNA]</scope>
    <source>
        <strain evidence="1 2">NPDC058328</strain>
    </source>
</reference>
<evidence type="ECO:0000313" key="2">
    <source>
        <dbReference type="Proteomes" id="UP001601627"/>
    </source>
</evidence>
<accession>A0ABW6QHE5</accession>